<dbReference type="OrthoDB" id="4743193at2759"/>
<comment type="caution">
    <text evidence="3">The sequence shown here is derived from an EMBL/GenBank/DDBJ whole genome shotgun (WGS) entry which is preliminary data.</text>
</comment>
<reference evidence="4" key="3">
    <citation type="journal article" date="2018" name="Mol. Plant Microbe Interact.">
        <title>Genome sequence resources for the wheat stripe rust pathogen (Puccinia striiformis f. sp. tritici) and the barley stripe rust pathogen (Puccinia striiformis f. sp. hordei).</title>
        <authorList>
            <person name="Xia C."/>
            <person name="Wang M."/>
            <person name="Yin C."/>
            <person name="Cornejo O.E."/>
            <person name="Hulbert S.H."/>
            <person name="Chen X."/>
        </authorList>
    </citation>
    <scope>NUCLEOTIDE SEQUENCE [LARGE SCALE GENOMIC DNA]</scope>
    <source>
        <strain evidence="4">93TX-2</strain>
    </source>
</reference>
<name>A0A2S4VIC2_9BASI</name>
<feature type="compositionally biased region" description="Polar residues" evidence="1">
    <location>
        <begin position="125"/>
        <end position="151"/>
    </location>
</feature>
<reference evidence="3 4" key="1">
    <citation type="submission" date="2017-12" db="EMBL/GenBank/DDBJ databases">
        <title>Gene loss provides genomic basis for host adaptation in cereal stripe rust fungi.</title>
        <authorList>
            <person name="Xia C."/>
        </authorList>
    </citation>
    <scope>NUCLEOTIDE SEQUENCE [LARGE SCALE GENOMIC DNA]</scope>
    <source>
        <strain evidence="3 4">93TX-2</strain>
    </source>
</reference>
<feature type="region of interest" description="Disordered" evidence="1">
    <location>
        <begin position="122"/>
        <end position="160"/>
    </location>
</feature>
<dbReference type="VEuPathDB" id="FungiDB:PSHT_09206"/>
<dbReference type="AlphaFoldDB" id="A0A2S4VIC2"/>
<protein>
    <recommendedName>
        <fullName evidence="2">DUF6589 domain-containing protein</fullName>
    </recommendedName>
</protein>
<evidence type="ECO:0000313" key="4">
    <source>
        <dbReference type="Proteomes" id="UP000238274"/>
    </source>
</evidence>
<dbReference type="VEuPathDB" id="FungiDB:PSTT_07798"/>
<reference evidence="4" key="2">
    <citation type="journal article" date="2018" name="BMC Genomics">
        <title>Genomic insights into host adaptation between the wheat stripe rust pathogen (Puccinia striiformis f. sp. tritici) and the barley stripe rust pathogen (Puccinia striiformis f. sp. hordei).</title>
        <authorList>
            <person name="Xia C."/>
            <person name="Wang M."/>
            <person name="Yin C."/>
            <person name="Cornejo O.E."/>
            <person name="Hulbert S.H."/>
            <person name="Chen X."/>
        </authorList>
    </citation>
    <scope>NUCLEOTIDE SEQUENCE [LARGE SCALE GENOMIC DNA]</scope>
    <source>
        <strain evidence="4">93TX-2</strain>
    </source>
</reference>
<accession>A0A2S4VIC2</accession>
<evidence type="ECO:0000313" key="3">
    <source>
        <dbReference type="EMBL" id="POW09303.1"/>
    </source>
</evidence>
<feature type="region of interest" description="Disordered" evidence="1">
    <location>
        <begin position="649"/>
        <end position="695"/>
    </location>
</feature>
<dbReference type="InterPro" id="IPR046496">
    <property type="entry name" value="DUF6589"/>
</dbReference>
<gene>
    <name evidence="3" type="ORF">PSHT_09206</name>
</gene>
<keyword evidence="4" id="KW-1185">Reference proteome</keyword>
<dbReference type="Pfam" id="PF20231">
    <property type="entry name" value="DUF6589"/>
    <property type="match status" value="1"/>
</dbReference>
<sequence length="695" mass="78075">MSPKRFITGFLTKKNSLLRYRRRTWTTKYGWTPTIKLVQAISILQGQSTPKGNYPRGSFQSACTITREFFEESAINEQNRRLTTENTPFLYNLLVGALLGAVDNDTEDEELDADINQYLEHSPDQILSTPTVRNSEANPNNSRVNPDNATDPTDESGPVVHLSSNTLTLVNNLDLMINAEPNLSAAESEELSWDGYVLSTAQSGPNDKDARAKHMATVACSMFAFAGDQQANGLQLTNCIQFLACGVSETDQVIDAMATTHSLAPSVCIDNLDMEEKVQHATVGRQTRMFDGTWGYLHVPSKSLMDTLDPAELTLAASLKKASSMTIKPNMFLPEDSHGDKYALVLKSQIAQVMFDYIARPADKEHMLPLNPPAVKQITTKVLEIHMLKLMDKSDNLAEGIGQPSDHCDHNLNDVHFNLGAAHTLWNIAQTILTTHFGDLNKMDDLGVWCYSDAIGIPPEKVIQKKDFTKMIQDVMNVQDEPIDETLPIIPTESWNQVINQCYDNGRPNHFVAKDFNLETNHYWLKFFFNRAGVGTQVERLKNPFSSNIPLLRSMFKSLRRESGGKHFQQSHRIYLKLQALQRFNQMARDSDILDQDTLDPEDWAVATKRSTMLKKRDTHLHGIKCLLAEVSTKATKLGRFLMHLPMYNNQENVPGSNEDEEMRNIEDTDNNQESSPSIAKDESDLPPIDVLSAE</sequence>
<evidence type="ECO:0000256" key="1">
    <source>
        <dbReference type="SAM" id="MobiDB-lite"/>
    </source>
</evidence>
<organism evidence="3 4">
    <name type="scientific">Puccinia striiformis</name>
    <dbReference type="NCBI Taxonomy" id="27350"/>
    <lineage>
        <taxon>Eukaryota</taxon>
        <taxon>Fungi</taxon>
        <taxon>Dikarya</taxon>
        <taxon>Basidiomycota</taxon>
        <taxon>Pucciniomycotina</taxon>
        <taxon>Pucciniomycetes</taxon>
        <taxon>Pucciniales</taxon>
        <taxon>Pucciniaceae</taxon>
        <taxon>Puccinia</taxon>
    </lineage>
</organism>
<evidence type="ECO:0000259" key="2">
    <source>
        <dbReference type="Pfam" id="PF20231"/>
    </source>
</evidence>
<feature type="domain" description="DUF6589" evidence="2">
    <location>
        <begin position="506"/>
        <end position="572"/>
    </location>
</feature>
<dbReference type="EMBL" id="PKSM01000129">
    <property type="protein sequence ID" value="POW09303.1"/>
    <property type="molecule type" value="Genomic_DNA"/>
</dbReference>
<dbReference type="Proteomes" id="UP000238274">
    <property type="component" value="Unassembled WGS sequence"/>
</dbReference>
<proteinExistence type="predicted"/>